<dbReference type="GO" id="GO:0050178">
    <property type="term" value="F:phenylpyruvate tautomerase activity"/>
    <property type="evidence" value="ECO:0007669"/>
    <property type="project" value="UniProtKB-EC"/>
</dbReference>
<reference evidence="15" key="1">
    <citation type="submission" date="2016-02" db="EMBL/GenBank/DDBJ databases">
        <title>Draft genome sequence of Microdochium bolleyi, a fungal endophyte of beachgrass.</title>
        <authorList>
            <consortium name="DOE Joint Genome Institute"/>
            <person name="David A.S."/>
            <person name="May G."/>
            <person name="Haridas S."/>
            <person name="Lim J."/>
            <person name="Wang M."/>
            <person name="Labutti K."/>
            <person name="Lipzen A."/>
            <person name="Barry K."/>
            <person name="Grigoriev I.V."/>
        </authorList>
    </citation>
    <scope>NUCLEOTIDE SEQUENCE [LARGE SCALE GENOMIC DNA]</scope>
    <source>
        <strain evidence="15">J235TASD1</strain>
    </source>
</reference>
<dbReference type="InParanoid" id="A0A136JKP6"/>
<evidence type="ECO:0000256" key="12">
    <source>
        <dbReference type="ARBA" id="ARBA00042730"/>
    </source>
</evidence>
<comment type="catalytic activity">
    <reaction evidence="6">
        <text>3-phenylpyruvate = enol-phenylpyruvate</text>
        <dbReference type="Rhea" id="RHEA:17097"/>
        <dbReference type="ChEBI" id="CHEBI:16815"/>
        <dbReference type="ChEBI" id="CHEBI:18005"/>
        <dbReference type="EC" id="5.3.2.1"/>
    </reaction>
</comment>
<keyword evidence="5" id="KW-0413">Isomerase</keyword>
<name>A0A136JKP6_9PEZI</name>
<dbReference type="EC" id="5.3.3.12" evidence="8"/>
<proteinExistence type="inferred from homology"/>
<dbReference type="SUPFAM" id="SSF55331">
    <property type="entry name" value="Tautomerase/MIF"/>
    <property type="match status" value="1"/>
</dbReference>
<comment type="similarity">
    <text evidence="2">Belongs to the MIF family.</text>
</comment>
<feature type="compositionally biased region" description="Basic residues" evidence="13">
    <location>
        <begin position="294"/>
        <end position="306"/>
    </location>
</feature>
<feature type="region of interest" description="Disordered" evidence="13">
    <location>
        <begin position="1"/>
        <end position="125"/>
    </location>
</feature>
<gene>
    <name evidence="14" type="ORF">Micbo1qcDRAFT_156700</name>
</gene>
<sequence length="392" mass="42477">MAAMLPVRAHDTTPKPALADPGYQDAGHAINPKVAPADTSTKDWAATATQSVPSSSRPSTATSGVGATPPPHAQSFAQRVVQPPPNPALTTKHPKPDSSPTSGTMRDIERGAPGDPIGRRGSMLNPDVQKMKNAYFENEFAATNRDPDPHRTRVENEALVMAEFKTNVIIEDEFHFMSDLTYLLSSRYQRPLSSIVVSVTHTSCLMFGGSFDPAYILTIHALPTLTQPITNKRNAALIQKHFDDTLGVLASRGYVRFVPTPHDEVACGGKTLAAEMEEQDKVASGDEGATVSRKASKQKSNKRLRPKSFANVKTSSAFDLKVPTPPPSARSEHMHIGPIPEVPPTPTMEDNRLLSMNEQPRKSASRRKSFRFLFGGGKPAANTEVRPNTAKS</sequence>
<evidence type="ECO:0000256" key="10">
    <source>
        <dbReference type="ARBA" id="ARBA00041631"/>
    </source>
</evidence>
<evidence type="ECO:0000256" key="1">
    <source>
        <dbReference type="ARBA" id="ARBA00004613"/>
    </source>
</evidence>
<keyword evidence="15" id="KW-1185">Reference proteome</keyword>
<evidence type="ECO:0000256" key="5">
    <source>
        <dbReference type="ARBA" id="ARBA00023235"/>
    </source>
</evidence>
<evidence type="ECO:0000313" key="15">
    <source>
        <dbReference type="Proteomes" id="UP000070501"/>
    </source>
</evidence>
<evidence type="ECO:0000256" key="11">
    <source>
        <dbReference type="ARBA" id="ARBA00041912"/>
    </source>
</evidence>
<dbReference type="PANTHER" id="PTHR11954:SF6">
    <property type="entry name" value="MACROPHAGE MIGRATION INHIBITORY FACTOR"/>
    <property type="match status" value="1"/>
</dbReference>
<feature type="region of interest" description="Disordered" evidence="13">
    <location>
        <begin position="277"/>
        <end position="392"/>
    </location>
</feature>
<dbReference type="Proteomes" id="UP000070501">
    <property type="component" value="Unassembled WGS sequence"/>
</dbReference>
<comment type="subcellular location">
    <subcellularLocation>
        <location evidence="1">Secreted</location>
    </subcellularLocation>
</comment>
<dbReference type="STRING" id="196109.A0A136JKP6"/>
<dbReference type="EC" id="5.3.2.1" evidence="9"/>
<keyword evidence="3" id="KW-0202">Cytokine</keyword>
<dbReference type="InterPro" id="IPR001398">
    <property type="entry name" value="Macrophage_inhib_fac"/>
</dbReference>
<evidence type="ECO:0000256" key="13">
    <source>
        <dbReference type="SAM" id="MobiDB-lite"/>
    </source>
</evidence>
<dbReference type="EMBL" id="KQ964245">
    <property type="protein sequence ID" value="KXJ97725.1"/>
    <property type="molecule type" value="Genomic_DNA"/>
</dbReference>
<dbReference type="AlphaFoldDB" id="A0A136JKP6"/>
<evidence type="ECO:0000256" key="4">
    <source>
        <dbReference type="ARBA" id="ARBA00022525"/>
    </source>
</evidence>
<evidence type="ECO:0000256" key="9">
    <source>
        <dbReference type="ARBA" id="ARBA00039086"/>
    </source>
</evidence>
<organism evidence="14 15">
    <name type="scientific">Microdochium bolleyi</name>
    <dbReference type="NCBI Taxonomy" id="196109"/>
    <lineage>
        <taxon>Eukaryota</taxon>
        <taxon>Fungi</taxon>
        <taxon>Dikarya</taxon>
        <taxon>Ascomycota</taxon>
        <taxon>Pezizomycotina</taxon>
        <taxon>Sordariomycetes</taxon>
        <taxon>Xylariomycetidae</taxon>
        <taxon>Xylariales</taxon>
        <taxon>Microdochiaceae</taxon>
        <taxon>Microdochium</taxon>
    </lineage>
</organism>
<dbReference type="PANTHER" id="PTHR11954">
    <property type="entry name" value="D-DOPACHROME DECARBOXYLASE"/>
    <property type="match status" value="1"/>
</dbReference>
<dbReference type="Gene3D" id="3.30.429.10">
    <property type="entry name" value="Macrophage Migration Inhibitory Factor"/>
    <property type="match status" value="1"/>
</dbReference>
<keyword evidence="4" id="KW-0964">Secreted</keyword>
<dbReference type="OrthoDB" id="255819at2759"/>
<evidence type="ECO:0000256" key="6">
    <source>
        <dbReference type="ARBA" id="ARBA00036735"/>
    </source>
</evidence>
<evidence type="ECO:0000256" key="3">
    <source>
        <dbReference type="ARBA" id="ARBA00022514"/>
    </source>
</evidence>
<evidence type="ECO:0000256" key="2">
    <source>
        <dbReference type="ARBA" id="ARBA00005851"/>
    </source>
</evidence>
<feature type="compositionally biased region" description="Polar residues" evidence="13">
    <location>
        <begin position="47"/>
        <end position="65"/>
    </location>
</feature>
<accession>A0A136JKP6</accession>
<dbReference type="GO" id="GO:0004167">
    <property type="term" value="F:dopachrome isomerase activity"/>
    <property type="evidence" value="ECO:0007669"/>
    <property type="project" value="UniProtKB-EC"/>
</dbReference>
<evidence type="ECO:0000256" key="8">
    <source>
        <dbReference type="ARBA" id="ARBA00038932"/>
    </source>
</evidence>
<dbReference type="GO" id="GO:0005576">
    <property type="term" value="C:extracellular region"/>
    <property type="evidence" value="ECO:0007669"/>
    <property type="project" value="UniProtKB-SubCell"/>
</dbReference>
<dbReference type="InterPro" id="IPR014347">
    <property type="entry name" value="Tautomerase/MIF_sf"/>
</dbReference>
<evidence type="ECO:0000313" key="14">
    <source>
        <dbReference type="EMBL" id="KXJ97725.1"/>
    </source>
</evidence>
<comment type="catalytic activity">
    <reaction evidence="7">
        <text>L-dopachrome = 5,6-dihydroxyindole-2-carboxylate</text>
        <dbReference type="Rhea" id="RHEA:13041"/>
        <dbReference type="ChEBI" id="CHEBI:16875"/>
        <dbReference type="ChEBI" id="CHEBI:57509"/>
        <dbReference type="EC" id="5.3.3.12"/>
    </reaction>
</comment>
<dbReference type="Pfam" id="PF01187">
    <property type="entry name" value="MIF"/>
    <property type="match status" value="1"/>
</dbReference>
<protein>
    <recommendedName>
        <fullName evidence="12">L-dopachrome isomerase</fullName>
        <ecNumber evidence="9">5.3.2.1</ecNumber>
        <ecNumber evidence="8">5.3.3.12</ecNumber>
    </recommendedName>
    <alternativeName>
        <fullName evidence="10">L-dopachrome tautomerase</fullName>
    </alternativeName>
    <alternativeName>
        <fullName evidence="11">Phenylpyruvate tautomerase</fullName>
    </alternativeName>
</protein>
<evidence type="ECO:0000256" key="7">
    <source>
        <dbReference type="ARBA" id="ARBA00036823"/>
    </source>
</evidence>